<dbReference type="EC" id="3.1.3.48" evidence="2"/>
<keyword evidence="4" id="KW-0498">Mitosis</keyword>
<dbReference type="InParanoid" id="A0A409YA98"/>
<dbReference type="PROSITE" id="PS50206">
    <property type="entry name" value="RHODANESE_3"/>
    <property type="match status" value="1"/>
</dbReference>
<dbReference type="InterPro" id="IPR001763">
    <property type="entry name" value="Rhodanese-like_dom"/>
</dbReference>
<dbReference type="Pfam" id="PF00581">
    <property type="entry name" value="Rhodanese"/>
    <property type="match status" value="1"/>
</dbReference>
<dbReference type="Gene3D" id="3.40.250.10">
    <property type="entry name" value="Rhodanese-like domain"/>
    <property type="match status" value="1"/>
</dbReference>
<protein>
    <recommendedName>
        <fullName evidence="9">M-phase inducer phosphatase</fullName>
        <ecNumber evidence="2">3.1.3.48</ecNumber>
    </recommendedName>
</protein>
<dbReference type="STRING" id="181874.A0A409YA98"/>
<dbReference type="GO" id="GO:0010971">
    <property type="term" value="P:positive regulation of G2/M transition of mitotic cell cycle"/>
    <property type="evidence" value="ECO:0007669"/>
    <property type="project" value="TreeGrafter"/>
</dbReference>
<keyword evidence="5" id="KW-0378">Hydrolase</keyword>
<comment type="caution">
    <text evidence="12">The sequence shown here is derived from an EMBL/GenBank/DDBJ whole genome shotgun (WGS) entry which is preliminary data.</text>
</comment>
<evidence type="ECO:0000256" key="6">
    <source>
        <dbReference type="ARBA" id="ARBA00022912"/>
    </source>
</evidence>
<feature type="domain" description="Rhodanese" evidence="11">
    <location>
        <begin position="533"/>
        <end position="648"/>
    </location>
</feature>
<keyword evidence="6" id="KW-0904">Protein phosphatase</keyword>
<dbReference type="InterPro" id="IPR001307">
    <property type="entry name" value="Thiosulphate_STrfase_CS"/>
</dbReference>
<evidence type="ECO:0000256" key="1">
    <source>
        <dbReference type="ARBA" id="ARBA00011065"/>
    </source>
</evidence>
<feature type="region of interest" description="Disordered" evidence="10">
    <location>
        <begin position="279"/>
        <end position="359"/>
    </location>
</feature>
<dbReference type="AlphaFoldDB" id="A0A409YA98"/>
<feature type="compositionally biased region" description="Polar residues" evidence="10">
    <location>
        <begin position="1"/>
        <end position="21"/>
    </location>
</feature>
<gene>
    <name evidence="12" type="ORF">CVT24_009563</name>
</gene>
<dbReference type="GO" id="GO:0004725">
    <property type="term" value="F:protein tyrosine phosphatase activity"/>
    <property type="evidence" value="ECO:0007669"/>
    <property type="project" value="UniProtKB-EC"/>
</dbReference>
<evidence type="ECO:0000259" key="11">
    <source>
        <dbReference type="PROSITE" id="PS50206"/>
    </source>
</evidence>
<dbReference type="GO" id="GO:0005634">
    <property type="term" value="C:nucleus"/>
    <property type="evidence" value="ECO:0007669"/>
    <property type="project" value="TreeGrafter"/>
</dbReference>
<feature type="region of interest" description="Disordered" evidence="10">
    <location>
        <begin position="422"/>
        <end position="452"/>
    </location>
</feature>
<dbReference type="GO" id="GO:0051301">
    <property type="term" value="P:cell division"/>
    <property type="evidence" value="ECO:0007669"/>
    <property type="project" value="UniProtKB-KW"/>
</dbReference>
<evidence type="ECO:0000256" key="4">
    <source>
        <dbReference type="ARBA" id="ARBA00022776"/>
    </source>
</evidence>
<dbReference type="CDD" id="cd01530">
    <property type="entry name" value="Cdc25"/>
    <property type="match status" value="1"/>
</dbReference>
<evidence type="ECO:0000256" key="8">
    <source>
        <dbReference type="ARBA" id="ARBA00051722"/>
    </source>
</evidence>
<comment type="similarity">
    <text evidence="1">Belongs to the MPI phosphatase family.</text>
</comment>
<evidence type="ECO:0000256" key="2">
    <source>
        <dbReference type="ARBA" id="ARBA00013064"/>
    </source>
</evidence>
<proteinExistence type="inferred from homology"/>
<dbReference type="SMART" id="SM00450">
    <property type="entry name" value="RHOD"/>
    <property type="match status" value="1"/>
</dbReference>
<evidence type="ECO:0000256" key="9">
    <source>
        <dbReference type="ARBA" id="ARBA00067190"/>
    </source>
</evidence>
<dbReference type="SUPFAM" id="SSF52821">
    <property type="entry name" value="Rhodanese/Cell cycle control phosphatase"/>
    <property type="match status" value="1"/>
</dbReference>
<dbReference type="GO" id="GO:0000086">
    <property type="term" value="P:G2/M transition of mitotic cell cycle"/>
    <property type="evidence" value="ECO:0007669"/>
    <property type="project" value="TreeGrafter"/>
</dbReference>
<feature type="region of interest" description="Disordered" evidence="10">
    <location>
        <begin position="1"/>
        <end position="103"/>
    </location>
</feature>
<dbReference type="GO" id="GO:0005737">
    <property type="term" value="C:cytoplasm"/>
    <property type="evidence" value="ECO:0007669"/>
    <property type="project" value="TreeGrafter"/>
</dbReference>
<feature type="region of interest" description="Disordered" evidence="10">
    <location>
        <begin position="169"/>
        <end position="218"/>
    </location>
</feature>
<keyword evidence="7" id="KW-0131">Cell cycle</keyword>
<dbReference type="PANTHER" id="PTHR10828:SF17">
    <property type="entry name" value="PROTEIN-TYROSINE-PHOSPHATASE"/>
    <property type="match status" value="1"/>
</dbReference>
<evidence type="ECO:0000313" key="13">
    <source>
        <dbReference type="Proteomes" id="UP000284842"/>
    </source>
</evidence>
<feature type="region of interest" description="Disordered" evidence="10">
    <location>
        <begin position="682"/>
        <end position="745"/>
    </location>
</feature>
<evidence type="ECO:0000256" key="5">
    <source>
        <dbReference type="ARBA" id="ARBA00022801"/>
    </source>
</evidence>
<keyword evidence="3" id="KW-0132">Cell division</keyword>
<dbReference type="GO" id="GO:0110032">
    <property type="term" value="P:positive regulation of G2/MI transition of meiotic cell cycle"/>
    <property type="evidence" value="ECO:0007669"/>
    <property type="project" value="TreeGrafter"/>
</dbReference>
<feature type="compositionally biased region" description="Low complexity" evidence="10">
    <location>
        <begin position="317"/>
        <end position="327"/>
    </location>
</feature>
<dbReference type="GO" id="GO:0004792">
    <property type="term" value="F:thiosulfate-cyanide sulfurtransferase activity"/>
    <property type="evidence" value="ECO:0007669"/>
    <property type="project" value="InterPro"/>
</dbReference>
<evidence type="ECO:0000313" key="12">
    <source>
        <dbReference type="EMBL" id="PPQ99928.1"/>
    </source>
</evidence>
<evidence type="ECO:0000256" key="10">
    <source>
        <dbReference type="SAM" id="MobiDB-lite"/>
    </source>
</evidence>
<feature type="compositionally biased region" description="Low complexity" evidence="10">
    <location>
        <begin position="186"/>
        <end position="205"/>
    </location>
</feature>
<sequence length="808" mass="88164">MYSNNQHSNPVLLPQQPTHRTLVQPRHPPFNHNLDKISGASTSKLSSHPFLDKLVERSTSSISKRSKRHHKSHRSVDMPLFGQSSTHHLQPPAAPTRKKSQRFLKQHDEIEDYLSSDLELSFASNVSLNSPPREQISLPSDSGCVPMDISPAPPKQPNKFAHLTEGLKPMGRPRALTNPRLFGSDLSNSNPSLLPSPQMPPSQQSTGTAQGSKKTQRSALPMEWLTAPKAPEPASPMPASPMDDAMDVDTSYMVDSSPMRPSPPASAAPTVTNFNELFYQTTSPRRSFESPSQPSRRRSLSPDPLRRAADSPVHIESSSPMAPSSPSDARLERLSNGTLGSKLGKPSLQGLGAPSASFMKRPRRPVLSAMLQPTGHKGQIQSAYPILSPLNADSHCTDDESPKGSAPVRRAFSAFLPPSIYTQGEDDEGSSISFDGEGPDMSSPAQAYSRRQQVKTIRRCDGTEDFRPLTGTSAMATRESPSTARFLAPGLPGFGDNEKHGKILPCHRVTEDGLMRIKCETLDDLLDGKFQDKIVDFHIIDCRFDYEYNGGHIPGAVNINTTSQIEELLLGPSLTKPRPSVSGDSQRKTVLVFHCEFSAKRAPTFAKHLRAKDRALNNHAYPKIHYPEVYILEGGYCQYFKHNGNRCEPPAYVTMDDPNHASSRREDLDQFRKAKFGRHKSYAYGEGKGGMMSSVTSGQTQQVQPKRNTVPNGAPHSLSLFSAAASAARSRRSGGPNPLPTSTSSLMTLAEDGNVTADETDTDLGDSPCPPPTKTAGLPAGFKKPTAMKLVSRGIVRSETYGPARMNY</sequence>
<keyword evidence="13" id="KW-1185">Reference proteome</keyword>
<evidence type="ECO:0000256" key="3">
    <source>
        <dbReference type="ARBA" id="ARBA00022618"/>
    </source>
</evidence>
<dbReference type="PROSITE" id="PS00380">
    <property type="entry name" value="RHODANESE_1"/>
    <property type="match status" value="1"/>
</dbReference>
<comment type="catalytic activity">
    <reaction evidence="8">
        <text>O-phospho-L-tyrosyl-[protein] + H2O = L-tyrosyl-[protein] + phosphate</text>
        <dbReference type="Rhea" id="RHEA:10684"/>
        <dbReference type="Rhea" id="RHEA-COMP:10136"/>
        <dbReference type="Rhea" id="RHEA-COMP:20101"/>
        <dbReference type="ChEBI" id="CHEBI:15377"/>
        <dbReference type="ChEBI" id="CHEBI:43474"/>
        <dbReference type="ChEBI" id="CHEBI:46858"/>
        <dbReference type="ChEBI" id="CHEBI:61978"/>
        <dbReference type="EC" id="3.1.3.48"/>
    </reaction>
</comment>
<dbReference type="InterPro" id="IPR000751">
    <property type="entry name" value="MPI_Phosphatase"/>
</dbReference>
<dbReference type="EMBL" id="NHTK01001341">
    <property type="protein sequence ID" value="PPQ99928.1"/>
    <property type="molecule type" value="Genomic_DNA"/>
</dbReference>
<feature type="compositionally biased region" description="Low complexity" evidence="10">
    <location>
        <begin position="693"/>
        <end position="704"/>
    </location>
</feature>
<dbReference type="PANTHER" id="PTHR10828">
    <property type="entry name" value="M-PHASE INDUCER PHOSPHATASE DUAL SPECIFICITY PHOSPHATASE CDC25"/>
    <property type="match status" value="1"/>
</dbReference>
<reference evidence="12 13" key="1">
    <citation type="journal article" date="2018" name="Evol. Lett.">
        <title>Horizontal gene cluster transfer increased hallucinogenic mushroom diversity.</title>
        <authorList>
            <person name="Reynolds H.T."/>
            <person name="Vijayakumar V."/>
            <person name="Gluck-Thaler E."/>
            <person name="Korotkin H.B."/>
            <person name="Matheny P.B."/>
            <person name="Slot J.C."/>
        </authorList>
    </citation>
    <scope>NUCLEOTIDE SEQUENCE [LARGE SCALE GENOMIC DNA]</scope>
    <source>
        <strain evidence="12 13">2629</strain>
    </source>
</reference>
<dbReference type="OrthoDB" id="26523at2759"/>
<name>A0A409YA98_9AGAR</name>
<dbReference type="PRINTS" id="PR00716">
    <property type="entry name" value="MPIPHPHTASE"/>
</dbReference>
<accession>A0A409YA98</accession>
<dbReference type="Proteomes" id="UP000284842">
    <property type="component" value="Unassembled WGS sequence"/>
</dbReference>
<organism evidence="12 13">
    <name type="scientific">Panaeolus cyanescens</name>
    <dbReference type="NCBI Taxonomy" id="181874"/>
    <lineage>
        <taxon>Eukaryota</taxon>
        <taxon>Fungi</taxon>
        <taxon>Dikarya</taxon>
        <taxon>Basidiomycota</taxon>
        <taxon>Agaricomycotina</taxon>
        <taxon>Agaricomycetes</taxon>
        <taxon>Agaricomycetidae</taxon>
        <taxon>Agaricales</taxon>
        <taxon>Agaricineae</taxon>
        <taxon>Galeropsidaceae</taxon>
        <taxon>Panaeolus</taxon>
    </lineage>
</organism>
<dbReference type="InterPro" id="IPR036873">
    <property type="entry name" value="Rhodanese-like_dom_sf"/>
</dbReference>
<feature type="compositionally biased region" description="Basic residues" evidence="10">
    <location>
        <begin position="64"/>
        <end position="73"/>
    </location>
</feature>
<dbReference type="FunFam" id="3.40.250.10:FF:000021">
    <property type="entry name" value="M-phase inducer phosphatase cdc-25.2"/>
    <property type="match status" value="1"/>
</dbReference>
<evidence type="ECO:0000256" key="7">
    <source>
        <dbReference type="ARBA" id="ARBA00023306"/>
    </source>
</evidence>
<feature type="compositionally biased region" description="Low complexity" evidence="10">
    <location>
        <begin position="283"/>
        <end position="294"/>
    </location>
</feature>